<protein>
    <submittedName>
        <fullName evidence="3">Type 2 lantibiotic biosynthesis protein LanM</fullName>
    </submittedName>
</protein>
<comment type="caution">
    <text evidence="3">The sequence shown here is derived from an EMBL/GenBank/DDBJ whole genome shotgun (WGS) entry which is preliminary data.</text>
</comment>
<dbReference type="AlphaFoldDB" id="A0A2Y9BC76"/>
<dbReference type="PIRSF" id="PIRSF037228">
    <property type="entry name" value="Lant_mod_RumM"/>
    <property type="match status" value="1"/>
</dbReference>
<dbReference type="CDD" id="cd04792">
    <property type="entry name" value="LanM-like"/>
    <property type="match status" value="1"/>
</dbReference>
<dbReference type="Gene3D" id="1.50.10.20">
    <property type="match status" value="1"/>
</dbReference>
<proteinExistence type="predicted"/>
<evidence type="ECO:0000256" key="1">
    <source>
        <dbReference type="PIRSR" id="PIRSR607822-1"/>
    </source>
</evidence>
<dbReference type="InterPro" id="IPR017146">
    <property type="entry name" value="Lanti_2_LanM"/>
</dbReference>
<evidence type="ECO:0000313" key="3">
    <source>
        <dbReference type="EMBL" id="PWJ29737.1"/>
    </source>
</evidence>
<dbReference type="Pfam" id="PF13575">
    <property type="entry name" value="DUF4135"/>
    <property type="match status" value="1"/>
</dbReference>
<dbReference type="RefSeq" id="WP_109730886.1">
    <property type="nucleotide sequence ID" value="NZ_BAAACK010000018.1"/>
</dbReference>
<dbReference type="GO" id="GO:0046872">
    <property type="term" value="F:metal ion binding"/>
    <property type="evidence" value="ECO:0007669"/>
    <property type="project" value="UniProtKB-KW"/>
</dbReference>
<dbReference type="SUPFAM" id="SSF158745">
    <property type="entry name" value="LanC-like"/>
    <property type="match status" value="1"/>
</dbReference>
<reference evidence="3 4" key="1">
    <citation type="submission" date="2018-05" db="EMBL/GenBank/DDBJ databases">
        <title>The Hungate 1000. A catalogue of reference genomes from the rumen microbiome.</title>
        <authorList>
            <person name="Kelly W."/>
        </authorList>
    </citation>
    <scope>NUCLEOTIDE SEQUENCE [LARGE SCALE GENOMIC DNA]</scope>
    <source>
        <strain evidence="3 4">NLAE-zl-C242</strain>
    </source>
</reference>
<keyword evidence="1" id="KW-0479">Metal-binding</keyword>
<dbReference type="PANTHER" id="PTHR12736:SF7">
    <property type="entry name" value="LANC-LIKE PROTEIN 3"/>
    <property type="match status" value="1"/>
</dbReference>
<feature type="binding site" evidence="1">
    <location>
        <position position="960"/>
    </location>
    <ligand>
        <name>Zn(2+)</name>
        <dbReference type="ChEBI" id="CHEBI:29105"/>
    </ligand>
</feature>
<dbReference type="PANTHER" id="PTHR12736">
    <property type="entry name" value="LANC-LIKE PROTEIN"/>
    <property type="match status" value="1"/>
</dbReference>
<name>A0A2Y9BC76_9FIRM</name>
<dbReference type="InterPro" id="IPR025410">
    <property type="entry name" value="Lant_dehyd"/>
</dbReference>
<dbReference type="EMBL" id="QGDL01000005">
    <property type="protein sequence ID" value="PWJ29737.1"/>
    <property type="molecule type" value="Genomic_DNA"/>
</dbReference>
<dbReference type="Proteomes" id="UP000245845">
    <property type="component" value="Unassembled WGS sequence"/>
</dbReference>
<dbReference type="NCBIfam" id="TIGR03897">
    <property type="entry name" value="lanti_2_LanM"/>
    <property type="match status" value="1"/>
</dbReference>
<evidence type="ECO:0000313" key="4">
    <source>
        <dbReference type="Proteomes" id="UP000245845"/>
    </source>
</evidence>
<feature type="domain" description="Lantibiotic biosynthesis protein dehydration" evidence="2">
    <location>
        <begin position="188"/>
        <end position="555"/>
    </location>
</feature>
<dbReference type="InterPro" id="IPR007822">
    <property type="entry name" value="LANC-like"/>
</dbReference>
<dbReference type="Pfam" id="PF05147">
    <property type="entry name" value="LANC_like"/>
    <property type="match status" value="1"/>
</dbReference>
<dbReference type="GO" id="GO:0031179">
    <property type="term" value="P:peptide modification"/>
    <property type="evidence" value="ECO:0007669"/>
    <property type="project" value="InterPro"/>
</dbReference>
<dbReference type="OrthoDB" id="9148343at2"/>
<evidence type="ECO:0000259" key="2">
    <source>
        <dbReference type="Pfam" id="PF13575"/>
    </source>
</evidence>
<dbReference type="PRINTS" id="PR01950">
    <property type="entry name" value="LANCSUPER"/>
</dbReference>
<organism evidence="3 4">
    <name type="scientific">Faecalicatena orotica</name>
    <dbReference type="NCBI Taxonomy" id="1544"/>
    <lineage>
        <taxon>Bacteria</taxon>
        <taxon>Bacillati</taxon>
        <taxon>Bacillota</taxon>
        <taxon>Clostridia</taxon>
        <taxon>Lachnospirales</taxon>
        <taxon>Lachnospiraceae</taxon>
        <taxon>Faecalicatena</taxon>
    </lineage>
</organism>
<feature type="binding site" evidence="1">
    <location>
        <position position="961"/>
    </location>
    <ligand>
        <name>Zn(2+)</name>
        <dbReference type="ChEBI" id="CHEBI:29105"/>
    </ligand>
</feature>
<keyword evidence="1" id="KW-0862">Zinc</keyword>
<dbReference type="GO" id="GO:0005886">
    <property type="term" value="C:plasma membrane"/>
    <property type="evidence" value="ECO:0007669"/>
    <property type="project" value="TreeGrafter"/>
</dbReference>
<keyword evidence="4" id="KW-1185">Reference proteome</keyword>
<gene>
    <name evidence="3" type="ORF">A8806_10537</name>
</gene>
<accession>A0A2Y9BC76</accession>
<feature type="binding site" evidence="1">
    <location>
        <position position="911"/>
    </location>
    <ligand>
        <name>Zn(2+)</name>
        <dbReference type="ChEBI" id="CHEBI:29105"/>
    </ligand>
</feature>
<sequence length="1025" mass="120165">MDMRMSYLLERKYRECSQDFKWNFEKLSYWKKLLGEQNFELLLKKNKNFAFYLNTADFKADLKSISDELFQYLTQDNESERKLSCLESIKEKIVFSEFYFKILLYYTDGLNLRINNLKLYFDENIYKDFSIHLAGQLQNICTRTLIVQMHFYKQKGLLQGENSSDEYEFYCTQYLGKAEFYRELFDTYPVLYRCIVQKCEQLVEYYAEVLICYSCDRSEIQNEIFAGKAIGKITGIKGDFSDTHHGGKQVLRMQLDDTAEILYKPHSMENERVFYKLLDWLGAKTGIKQSAYSFIPKDTYSWSSCVEYCSCRTEQQLKDYYLRLGVQLFLAYALGTKDLHCENIIASGEYPVLIDLEVLMSIADQRGWETVRQEINGRLSDSVLFSGMLPFYHWNKNGEGINQSAVNGVGGQKYPFRVPVVVNEGTSDMRIEYQSPVSRNVQNLATLEGTFYEPYHYKKEMTEGFTRAYRQVINNKEDFFDQLKDSKDIKNRVLMADTQRYSMMISGSYHPSLLRDGAEREIFLYSMLSGREEQDMELVDIEVAAMLDGDIPYFYNVLSQKELFSEQKVIGQHDLPEEPIEFVHARIRALSEIDLEIQSEYIRLSLELMPDKNDGYMNRVYRVTDSMLMEQADKERVRYTAEDLTDRILKYAVWNQKRTEVSWYTVQLSSFGKMNWDIKPMNHYLYDGLSGMLLVFSELKKRNTDKNITDIYRTLKRMLFLYTDQGMKSLDGLDSHNTGAYDGESSIIYVYIMLYRQGGNEKFLKYAMKHAGIVEKLIDQDIRYDLLSGNAGAAWIMILLYEITKDSKYIHLAERSIARLDQRAERQSCGLGWIVEQGEMPMSGLAHGNSGILMPVIALWKYTKKERYRVLAEDIWKYEDSLYNSVMNNWEDLRSHKESEKVDRIGSVAWCHGAGGILLSRIFCYEMVEDDVWKKRIETDIRRAYSKLNGYWLRDSYCLCHGILGNLWILDIAGSKMDEFGMEPYTEREKEEQIIRKITLLPQERMNPGFMNGYGGILYRLLQSF</sequence>
<dbReference type="SMART" id="SM01260">
    <property type="entry name" value="LANC_like"/>
    <property type="match status" value="1"/>
</dbReference>